<sequence length="104" mass="12009">MPEKQLLRKPAEEKIRIITIHTLTSQRNVVESNSRKEKTLQIFSESYEVVICLNLNPLPRLTLLSPATTDPFQRHFYSSVGNSIFYGLHQLNIDSSPIDAYCFR</sequence>
<reference evidence="1 2" key="2">
    <citation type="journal article" date="2022" name="Mol. Ecol. Resour.">
        <title>The genomes of chicory, endive, great burdock and yacon provide insights into Asteraceae paleo-polyploidization history and plant inulin production.</title>
        <authorList>
            <person name="Fan W."/>
            <person name="Wang S."/>
            <person name="Wang H."/>
            <person name="Wang A."/>
            <person name="Jiang F."/>
            <person name="Liu H."/>
            <person name="Zhao H."/>
            <person name="Xu D."/>
            <person name="Zhang Y."/>
        </authorList>
    </citation>
    <scope>NUCLEOTIDE SEQUENCE [LARGE SCALE GENOMIC DNA]</scope>
    <source>
        <strain evidence="2">cv. Punajuju</strain>
        <tissue evidence="1">Leaves</tissue>
    </source>
</reference>
<dbReference type="Proteomes" id="UP001055811">
    <property type="component" value="Linkage Group LG05"/>
</dbReference>
<comment type="caution">
    <text evidence="1">The sequence shown here is derived from an EMBL/GenBank/DDBJ whole genome shotgun (WGS) entry which is preliminary data.</text>
</comment>
<dbReference type="EMBL" id="CM042013">
    <property type="protein sequence ID" value="KAI3737375.1"/>
    <property type="molecule type" value="Genomic_DNA"/>
</dbReference>
<name>A0ACB9CT42_CICIN</name>
<protein>
    <submittedName>
        <fullName evidence="1">Uncharacterized protein</fullName>
    </submittedName>
</protein>
<reference evidence="2" key="1">
    <citation type="journal article" date="2022" name="Mol. Ecol. Resour.">
        <title>The genomes of chicory, endive, great burdock and yacon provide insights into Asteraceae palaeo-polyploidization history and plant inulin production.</title>
        <authorList>
            <person name="Fan W."/>
            <person name="Wang S."/>
            <person name="Wang H."/>
            <person name="Wang A."/>
            <person name="Jiang F."/>
            <person name="Liu H."/>
            <person name="Zhao H."/>
            <person name="Xu D."/>
            <person name="Zhang Y."/>
        </authorList>
    </citation>
    <scope>NUCLEOTIDE SEQUENCE [LARGE SCALE GENOMIC DNA]</scope>
    <source>
        <strain evidence="2">cv. Punajuju</strain>
    </source>
</reference>
<organism evidence="1 2">
    <name type="scientific">Cichorium intybus</name>
    <name type="common">Chicory</name>
    <dbReference type="NCBI Taxonomy" id="13427"/>
    <lineage>
        <taxon>Eukaryota</taxon>
        <taxon>Viridiplantae</taxon>
        <taxon>Streptophyta</taxon>
        <taxon>Embryophyta</taxon>
        <taxon>Tracheophyta</taxon>
        <taxon>Spermatophyta</taxon>
        <taxon>Magnoliopsida</taxon>
        <taxon>eudicotyledons</taxon>
        <taxon>Gunneridae</taxon>
        <taxon>Pentapetalae</taxon>
        <taxon>asterids</taxon>
        <taxon>campanulids</taxon>
        <taxon>Asterales</taxon>
        <taxon>Asteraceae</taxon>
        <taxon>Cichorioideae</taxon>
        <taxon>Cichorieae</taxon>
        <taxon>Cichoriinae</taxon>
        <taxon>Cichorium</taxon>
    </lineage>
</organism>
<gene>
    <name evidence="1" type="ORF">L2E82_27375</name>
</gene>
<accession>A0ACB9CT42</accession>
<keyword evidence="2" id="KW-1185">Reference proteome</keyword>
<evidence type="ECO:0000313" key="2">
    <source>
        <dbReference type="Proteomes" id="UP001055811"/>
    </source>
</evidence>
<proteinExistence type="predicted"/>
<evidence type="ECO:0000313" key="1">
    <source>
        <dbReference type="EMBL" id="KAI3737375.1"/>
    </source>
</evidence>